<dbReference type="PROSITE" id="PS50112">
    <property type="entry name" value="PAS"/>
    <property type="match status" value="1"/>
</dbReference>
<gene>
    <name evidence="7" type="ORF">AB8S09_08815</name>
</gene>
<dbReference type="Pfam" id="PF25601">
    <property type="entry name" value="AAA_lid_14"/>
    <property type="match status" value="1"/>
</dbReference>
<dbReference type="SMART" id="SM00091">
    <property type="entry name" value="PAS"/>
    <property type="match status" value="1"/>
</dbReference>
<dbReference type="InterPro" id="IPR009057">
    <property type="entry name" value="Homeodomain-like_sf"/>
</dbReference>
<evidence type="ECO:0000256" key="2">
    <source>
        <dbReference type="ARBA" id="ARBA00022840"/>
    </source>
</evidence>
<dbReference type="Gene3D" id="1.10.10.60">
    <property type="entry name" value="Homeodomain-like"/>
    <property type="match status" value="1"/>
</dbReference>
<keyword evidence="8" id="KW-1185">Reference proteome</keyword>
<evidence type="ECO:0000313" key="7">
    <source>
        <dbReference type="EMBL" id="MEY8763739.1"/>
    </source>
</evidence>
<dbReference type="Gene3D" id="3.30.450.20">
    <property type="entry name" value="PAS domain"/>
    <property type="match status" value="1"/>
</dbReference>
<evidence type="ECO:0000259" key="6">
    <source>
        <dbReference type="PROSITE" id="PS50112"/>
    </source>
</evidence>
<dbReference type="CDD" id="cd00130">
    <property type="entry name" value="PAS"/>
    <property type="match status" value="1"/>
</dbReference>
<reference evidence="7 8" key="1">
    <citation type="submission" date="2024-08" db="EMBL/GenBank/DDBJ databases">
        <title>Clostridium lapicellarii sp. nov., and Clostridium renhuaiense sp. nov., two species isolated from the mud in a fermentation cellar used for producing sauce-flavour Chinese liquors.</title>
        <authorList>
            <person name="Yang F."/>
            <person name="Wang H."/>
            <person name="Chen L.Q."/>
            <person name="Zhou N."/>
            <person name="Lu J.J."/>
            <person name="Pu X.X."/>
            <person name="Wan B."/>
            <person name="Wang L."/>
            <person name="Liu S.J."/>
        </authorList>
    </citation>
    <scope>NUCLEOTIDE SEQUENCE [LARGE SCALE GENOMIC DNA]</scope>
    <source>
        <strain evidence="7 8">MT-113</strain>
    </source>
</reference>
<dbReference type="Pfam" id="PF00158">
    <property type="entry name" value="Sigma54_activat"/>
    <property type="match status" value="1"/>
</dbReference>
<comment type="caution">
    <text evidence="7">The sequence shown here is derived from an EMBL/GenBank/DDBJ whole genome shotgun (WGS) entry which is preliminary data.</text>
</comment>
<dbReference type="SUPFAM" id="SSF52540">
    <property type="entry name" value="P-loop containing nucleoside triphosphate hydrolases"/>
    <property type="match status" value="1"/>
</dbReference>
<dbReference type="InterPro" id="IPR002078">
    <property type="entry name" value="Sigma_54_int"/>
</dbReference>
<evidence type="ECO:0000256" key="4">
    <source>
        <dbReference type="ARBA" id="ARBA00023163"/>
    </source>
</evidence>
<dbReference type="InterPro" id="IPR058031">
    <property type="entry name" value="AAA_lid_NorR"/>
</dbReference>
<sequence length="461" mass="52757">MGDSLKNIKLILECLLENLDEGIQIVNSKGKTIYYNKSMGRIEGIQPETVLHKRVNEYLKDVKEDSSTLVQVLKNGEKITNLVQSYISEHKKKVITINTTVPVKYDDFIIAAIEISRDFTQLKKLTEYICRLQDMDRKTKKHYSFNDIYYKSSVMKNVVEKAERASRSSSSVLIYAETGCGKEVVAQSIHYDGLRRNGPFIPVNCAAIPDLLLEGILFGTERGSFTGAETKKGLFEQANHGTILLDEVNSMKPYLQSKLLRVIQEGYVRPVGSSKTVNIDVRIIATINENPEKLISEGKLRSDFYYRLSVIEINIPPLRERKEDIELFEKHFIEHYNNILGKNIQGIDDNVMQSFLEYDWPGNVRQLKNVIESAINMADNNTILNYSHFDTKIFCGPSNICNDLNSFGNEKIDLPLYVDNIERKIIKSILAKNNFNISKTSKQLNLSRQDLQYKIKKYKIG</sequence>
<dbReference type="RefSeq" id="WP_294180715.1">
    <property type="nucleotide sequence ID" value="NZ_JBGFFE010000011.1"/>
</dbReference>
<evidence type="ECO:0000256" key="3">
    <source>
        <dbReference type="ARBA" id="ARBA00023015"/>
    </source>
</evidence>
<keyword evidence="4" id="KW-0804">Transcription</keyword>
<dbReference type="PROSITE" id="PS50045">
    <property type="entry name" value="SIGMA54_INTERACT_4"/>
    <property type="match status" value="1"/>
</dbReference>
<dbReference type="Pfam" id="PF00989">
    <property type="entry name" value="PAS"/>
    <property type="match status" value="1"/>
</dbReference>
<evidence type="ECO:0000259" key="5">
    <source>
        <dbReference type="PROSITE" id="PS50045"/>
    </source>
</evidence>
<dbReference type="InterPro" id="IPR003593">
    <property type="entry name" value="AAA+_ATPase"/>
</dbReference>
<dbReference type="InterPro" id="IPR025944">
    <property type="entry name" value="Sigma_54_int_dom_CS"/>
</dbReference>
<dbReference type="Pfam" id="PF02954">
    <property type="entry name" value="HTH_8"/>
    <property type="match status" value="1"/>
</dbReference>
<dbReference type="PROSITE" id="PS00688">
    <property type="entry name" value="SIGMA54_INTERACT_3"/>
    <property type="match status" value="1"/>
</dbReference>
<organism evidence="7 8">
    <name type="scientific">Clostridium lapidicellarium</name>
    <dbReference type="NCBI Taxonomy" id="3240931"/>
    <lineage>
        <taxon>Bacteria</taxon>
        <taxon>Bacillati</taxon>
        <taxon>Bacillota</taxon>
        <taxon>Clostridia</taxon>
        <taxon>Eubacteriales</taxon>
        <taxon>Clostridiaceae</taxon>
        <taxon>Clostridium</taxon>
    </lineage>
</organism>
<dbReference type="Gene3D" id="3.40.50.300">
    <property type="entry name" value="P-loop containing nucleotide triphosphate hydrolases"/>
    <property type="match status" value="1"/>
</dbReference>
<dbReference type="InterPro" id="IPR002197">
    <property type="entry name" value="HTH_Fis"/>
</dbReference>
<name>A0ABV4DWW0_9CLOT</name>
<dbReference type="SUPFAM" id="SSF55785">
    <property type="entry name" value="PYP-like sensor domain (PAS domain)"/>
    <property type="match status" value="1"/>
</dbReference>
<protein>
    <submittedName>
        <fullName evidence="7">Sigma-54 interaction domain-containing protein</fullName>
    </submittedName>
</protein>
<keyword evidence="2" id="KW-0067">ATP-binding</keyword>
<dbReference type="EMBL" id="JBGFFE010000011">
    <property type="protein sequence ID" value="MEY8763739.1"/>
    <property type="molecule type" value="Genomic_DNA"/>
</dbReference>
<dbReference type="PANTHER" id="PTHR32071:SF74">
    <property type="entry name" value="TRANSCRIPTIONAL ACTIVATOR ROCR"/>
    <property type="match status" value="1"/>
</dbReference>
<dbReference type="InterPro" id="IPR035965">
    <property type="entry name" value="PAS-like_dom_sf"/>
</dbReference>
<feature type="domain" description="Sigma-54 factor interaction" evidence="5">
    <location>
        <begin position="148"/>
        <end position="376"/>
    </location>
</feature>
<dbReference type="SMART" id="SM00382">
    <property type="entry name" value="AAA"/>
    <property type="match status" value="1"/>
</dbReference>
<dbReference type="InterPro" id="IPR013767">
    <property type="entry name" value="PAS_fold"/>
</dbReference>
<keyword evidence="1" id="KW-0547">Nucleotide-binding</keyword>
<dbReference type="Proteomes" id="UP001565220">
    <property type="component" value="Unassembled WGS sequence"/>
</dbReference>
<dbReference type="InterPro" id="IPR000014">
    <property type="entry name" value="PAS"/>
</dbReference>
<proteinExistence type="predicted"/>
<accession>A0ABV4DWW0</accession>
<feature type="domain" description="PAS" evidence="6">
    <location>
        <begin position="4"/>
        <end position="59"/>
    </location>
</feature>
<keyword evidence="3" id="KW-0805">Transcription regulation</keyword>
<dbReference type="Gene3D" id="1.10.8.60">
    <property type="match status" value="1"/>
</dbReference>
<evidence type="ECO:0000313" key="8">
    <source>
        <dbReference type="Proteomes" id="UP001565220"/>
    </source>
</evidence>
<dbReference type="SUPFAM" id="SSF46689">
    <property type="entry name" value="Homeodomain-like"/>
    <property type="match status" value="1"/>
</dbReference>
<dbReference type="CDD" id="cd00009">
    <property type="entry name" value="AAA"/>
    <property type="match status" value="1"/>
</dbReference>
<dbReference type="InterPro" id="IPR027417">
    <property type="entry name" value="P-loop_NTPase"/>
</dbReference>
<evidence type="ECO:0000256" key="1">
    <source>
        <dbReference type="ARBA" id="ARBA00022741"/>
    </source>
</evidence>
<dbReference type="PANTHER" id="PTHR32071">
    <property type="entry name" value="TRANSCRIPTIONAL REGULATORY PROTEIN"/>
    <property type="match status" value="1"/>
</dbReference>